<dbReference type="GO" id="GO:0016301">
    <property type="term" value="F:kinase activity"/>
    <property type="evidence" value="ECO:0007669"/>
    <property type="project" value="UniProtKB-KW"/>
</dbReference>
<accession>A0ABQ6H7U2</accession>
<keyword evidence="11" id="KW-1185">Reference proteome</keyword>
<keyword evidence="8" id="KW-0472">Membrane</keyword>
<dbReference type="InterPro" id="IPR003594">
    <property type="entry name" value="HATPase_dom"/>
</dbReference>
<evidence type="ECO:0000256" key="5">
    <source>
        <dbReference type="ARBA" id="ARBA00022692"/>
    </source>
</evidence>
<proteinExistence type="predicted"/>
<feature type="transmembrane region" description="Helical" evidence="8">
    <location>
        <begin position="12"/>
        <end position="34"/>
    </location>
</feature>
<keyword evidence="3" id="KW-0597">Phosphoprotein</keyword>
<gene>
    <name evidence="10" type="ORF">theurythT_30270</name>
</gene>
<evidence type="ECO:0000256" key="6">
    <source>
        <dbReference type="ARBA" id="ARBA00022777"/>
    </source>
</evidence>
<evidence type="ECO:0000256" key="2">
    <source>
        <dbReference type="ARBA" id="ARBA00012438"/>
    </source>
</evidence>
<name>A0ABQ6H7U2_9GAMM</name>
<evidence type="ECO:0000256" key="8">
    <source>
        <dbReference type="SAM" id="Phobius"/>
    </source>
</evidence>
<organism evidence="10 11">
    <name type="scientific">Thalassotalea eurytherma</name>
    <dbReference type="NCBI Taxonomy" id="1144278"/>
    <lineage>
        <taxon>Bacteria</taxon>
        <taxon>Pseudomonadati</taxon>
        <taxon>Pseudomonadota</taxon>
        <taxon>Gammaproteobacteria</taxon>
        <taxon>Alteromonadales</taxon>
        <taxon>Colwelliaceae</taxon>
        <taxon>Thalassotalea</taxon>
    </lineage>
</organism>
<evidence type="ECO:0000256" key="3">
    <source>
        <dbReference type="ARBA" id="ARBA00022553"/>
    </source>
</evidence>
<feature type="transmembrane region" description="Helical" evidence="8">
    <location>
        <begin position="132"/>
        <end position="155"/>
    </location>
</feature>
<dbReference type="RefSeq" id="WP_284209044.1">
    <property type="nucleotide sequence ID" value="NZ_BSSU01000017.1"/>
</dbReference>
<keyword evidence="4" id="KW-0808">Transferase</keyword>
<reference evidence="10 11" key="1">
    <citation type="submission" date="2023-03" db="EMBL/GenBank/DDBJ databases">
        <title>Draft genome sequence of Thalassotalea eurytherma JCM 18482T.</title>
        <authorList>
            <person name="Sawabe T."/>
        </authorList>
    </citation>
    <scope>NUCLEOTIDE SEQUENCE [LARGE SCALE GENOMIC DNA]</scope>
    <source>
        <strain evidence="10 11">JCM 18482</strain>
    </source>
</reference>
<protein>
    <recommendedName>
        <fullName evidence="2">histidine kinase</fullName>
        <ecNumber evidence="2">2.7.13.3</ecNumber>
    </recommendedName>
</protein>
<evidence type="ECO:0000256" key="1">
    <source>
        <dbReference type="ARBA" id="ARBA00000085"/>
    </source>
</evidence>
<dbReference type="InterPro" id="IPR036097">
    <property type="entry name" value="HisK_dim/P_sf"/>
</dbReference>
<evidence type="ECO:0000313" key="10">
    <source>
        <dbReference type="EMBL" id="GLX83574.1"/>
    </source>
</evidence>
<evidence type="ECO:0000313" key="11">
    <source>
        <dbReference type="Proteomes" id="UP001157133"/>
    </source>
</evidence>
<dbReference type="InterPro" id="IPR036890">
    <property type="entry name" value="HATPase_C_sf"/>
</dbReference>
<evidence type="ECO:0000256" key="4">
    <source>
        <dbReference type="ARBA" id="ARBA00022679"/>
    </source>
</evidence>
<comment type="caution">
    <text evidence="10">The sequence shown here is derived from an EMBL/GenBank/DDBJ whole genome shotgun (WGS) entry which is preliminary data.</text>
</comment>
<dbReference type="CDD" id="cd00082">
    <property type="entry name" value="HisKA"/>
    <property type="match status" value="1"/>
</dbReference>
<dbReference type="Gene3D" id="1.10.287.130">
    <property type="match status" value="1"/>
</dbReference>
<dbReference type="Gene3D" id="3.30.565.10">
    <property type="entry name" value="Histidine kinase-like ATPase, C-terminal domain"/>
    <property type="match status" value="1"/>
</dbReference>
<feature type="domain" description="Histidine kinase" evidence="9">
    <location>
        <begin position="221"/>
        <end position="408"/>
    </location>
</feature>
<evidence type="ECO:0000256" key="7">
    <source>
        <dbReference type="ARBA" id="ARBA00022989"/>
    </source>
</evidence>
<sequence length="408" mass="45958">MSISITQTISRAFIFGTLILLAVNWIIFRSAILITENTVNTKRLNEVSEYHLNYYRDGGKGTKQVDSLTISYDEFASLPNIIQTHLPESWLGAQSMHFDEDDSEYVIVAKKIDKQTYYLVENSRASEWSDDVFLMIELAVIAGGLFLVLCARFYIVAAANKISLPFRSLAKQLDSDEAKSFEALTVEGHATIELKQTVTAINDYRQSIARSITREKSFTRYVSHELRTPMTVIKGATSLLNRLENEKVSIQTSRISKAVDDMNELTQTLLLLARESNDDDGEIVVDDKLIEQELHDIDTYIQSNECQVDYQILSAFRLPVQPTLFKTLFKNLLINAVNSTAKGQVSIFLDENQLSIIDNGIGLEAQSRGYQGFGIGLVIVEDICQKYGWQFSLVNNDTQGCTAKVTFH</sequence>
<keyword evidence="6 10" id="KW-0418">Kinase</keyword>
<dbReference type="EC" id="2.7.13.3" evidence="2"/>
<dbReference type="Proteomes" id="UP001157133">
    <property type="component" value="Unassembled WGS sequence"/>
</dbReference>
<dbReference type="EMBL" id="BSSU01000017">
    <property type="protein sequence ID" value="GLX83574.1"/>
    <property type="molecule type" value="Genomic_DNA"/>
</dbReference>
<dbReference type="SMART" id="SM00388">
    <property type="entry name" value="HisKA"/>
    <property type="match status" value="1"/>
</dbReference>
<dbReference type="SUPFAM" id="SSF55874">
    <property type="entry name" value="ATPase domain of HSP90 chaperone/DNA topoisomerase II/histidine kinase"/>
    <property type="match status" value="1"/>
</dbReference>
<dbReference type="InterPro" id="IPR005467">
    <property type="entry name" value="His_kinase_dom"/>
</dbReference>
<dbReference type="PROSITE" id="PS50109">
    <property type="entry name" value="HIS_KIN"/>
    <property type="match status" value="1"/>
</dbReference>
<dbReference type="Pfam" id="PF02518">
    <property type="entry name" value="HATPase_c"/>
    <property type="match status" value="1"/>
</dbReference>
<dbReference type="InterPro" id="IPR050428">
    <property type="entry name" value="TCS_sensor_his_kinase"/>
</dbReference>
<dbReference type="Pfam" id="PF00512">
    <property type="entry name" value="HisKA"/>
    <property type="match status" value="1"/>
</dbReference>
<keyword evidence="7 8" id="KW-1133">Transmembrane helix</keyword>
<dbReference type="SUPFAM" id="SSF47384">
    <property type="entry name" value="Homodimeric domain of signal transducing histidine kinase"/>
    <property type="match status" value="1"/>
</dbReference>
<dbReference type="PANTHER" id="PTHR45436:SF16">
    <property type="entry name" value="HISTIDINE KINASE"/>
    <property type="match status" value="1"/>
</dbReference>
<dbReference type="InterPro" id="IPR003661">
    <property type="entry name" value="HisK_dim/P_dom"/>
</dbReference>
<keyword evidence="5 8" id="KW-0812">Transmembrane</keyword>
<dbReference type="SMART" id="SM00387">
    <property type="entry name" value="HATPase_c"/>
    <property type="match status" value="1"/>
</dbReference>
<dbReference type="PANTHER" id="PTHR45436">
    <property type="entry name" value="SENSOR HISTIDINE KINASE YKOH"/>
    <property type="match status" value="1"/>
</dbReference>
<evidence type="ECO:0000259" key="9">
    <source>
        <dbReference type="PROSITE" id="PS50109"/>
    </source>
</evidence>
<comment type="catalytic activity">
    <reaction evidence="1">
        <text>ATP + protein L-histidine = ADP + protein N-phospho-L-histidine.</text>
        <dbReference type="EC" id="2.7.13.3"/>
    </reaction>
</comment>